<organism evidence="2 3">
    <name type="scientific">Podospora didyma</name>
    <dbReference type="NCBI Taxonomy" id="330526"/>
    <lineage>
        <taxon>Eukaryota</taxon>
        <taxon>Fungi</taxon>
        <taxon>Dikarya</taxon>
        <taxon>Ascomycota</taxon>
        <taxon>Pezizomycotina</taxon>
        <taxon>Sordariomycetes</taxon>
        <taxon>Sordariomycetidae</taxon>
        <taxon>Sordariales</taxon>
        <taxon>Podosporaceae</taxon>
        <taxon>Podospora</taxon>
    </lineage>
</organism>
<dbReference type="PANTHER" id="PTHR33112:SF9">
    <property type="entry name" value="HETEROKARYON INCOMPATIBILITY DOMAIN-CONTAINING PROTEIN"/>
    <property type="match status" value="1"/>
</dbReference>
<evidence type="ECO:0000259" key="1">
    <source>
        <dbReference type="Pfam" id="PF06985"/>
    </source>
</evidence>
<feature type="non-terminal residue" evidence="2">
    <location>
        <position position="1"/>
    </location>
</feature>
<dbReference type="PANTHER" id="PTHR33112">
    <property type="entry name" value="DOMAIN PROTEIN, PUTATIVE-RELATED"/>
    <property type="match status" value="1"/>
</dbReference>
<name>A0AAE0TVB0_9PEZI</name>
<reference evidence="2" key="2">
    <citation type="submission" date="2023-06" db="EMBL/GenBank/DDBJ databases">
        <authorList>
            <consortium name="Lawrence Berkeley National Laboratory"/>
            <person name="Haridas S."/>
            <person name="Hensen N."/>
            <person name="Bonometti L."/>
            <person name="Westerberg I."/>
            <person name="Brannstrom I.O."/>
            <person name="Guillou S."/>
            <person name="Cros-Aarteil S."/>
            <person name="Calhoun S."/>
            <person name="Kuo A."/>
            <person name="Mondo S."/>
            <person name="Pangilinan J."/>
            <person name="Riley R."/>
            <person name="LaButti K."/>
            <person name="Andreopoulos B."/>
            <person name="Lipzen A."/>
            <person name="Chen C."/>
            <person name="Yanf M."/>
            <person name="Daum C."/>
            <person name="Ng V."/>
            <person name="Clum A."/>
            <person name="Steindorff A."/>
            <person name="Ohm R."/>
            <person name="Martin F."/>
            <person name="Silar P."/>
            <person name="Natvig D."/>
            <person name="Lalanne C."/>
            <person name="Gautier V."/>
            <person name="Ament-velasquez S.L."/>
            <person name="Kruys A."/>
            <person name="Hutchinson M.I."/>
            <person name="Powell A.J."/>
            <person name="Barry K."/>
            <person name="Miller A.N."/>
            <person name="Grigoriev I.V."/>
            <person name="Debuchy R."/>
            <person name="Gladieux P."/>
            <person name="Thoren M.H."/>
            <person name="Johannesson H."/>
        </authorList>
    </citation>
    <scope>NUCLEOTIDE SEQUENCE</scope>
    <source>
        <strain evidence="2">CBS 232.78</strain>
    </source>
</reference>
<dbReference type="AlphaFoldDB" id="A0AAE0TVB0"/>
<sequence>GQVGHYIALSHRWGGKLSLKTTKCTLSRRFNGFCIDNLSRTFRDAVCVAKALGIEYIWIDSLCIVQDDRGDWLEQSTKMGSIYMNSAFNIAAHSAGQFNEGFLWRSQVSPALCISPKHGGPPFLVSIPYVEADQLYGRFTRSEISHRAWILQELTLSPRILHFVEDRLFWECRHRVPEIDGKTPEITAAMFRGAGGGLAVHTMWLKPVSRYTDYQMTKTGDKLVALSGIVDVWWRTMQRLGDSDYHCGVFQEDMERSLLWYSSGKAERHLERALS</sequence>
<proteinExistence type="predicted"/>
<accession>A0AAE0TVB0</accession>
<dbReference type="EMBL" id="JAULSW010000005">
    <property type="protein sequence ID" value="KAK3380843.1"/>
    <property type="molecule type" value="Genomic_DNA"/>
</dbReference>
<protein>
    <submittedName>
        <fullName evidence="2">Heterokaryon incompatibility protein-domain-containing protein</fullName>
    </submittedName>
</protein>
<evidence type="ECO:0000313" key="3">
    <source>
        <dbReference type="Proteomes" id="UP001285441"/>
    </source>
</evidence>
<reference evidence="2" key="1">
    <citation type="journal article" date="2023" name="Mol. Phylogenet. Evol.">
        <title>Genome-scale phylogeny and comparative genomics of the fungal order Sordariales.</title>
        <authorList>
            <person name="Hensen N."/>
            <person name="Bonometti L."/>
            <person name="Westerberg I."/>
            <person name="Brannstrom I.O."/>
            <person name="Guillou S."/>
            <person name="Cros-Aarteil S."/>
            <person name="Calhoun S."/>
            <person name="Haridas S."/>
            <person name="Kuo A."/>
            <person name="Mondo S."/>
            <person name="Pangilinan J."/>
            <person name="Riley R."/>
            <person name="LaButti K."/>
            <person name="Andreopoulos B."/>
            <person name="Lipzen A."/>
            <person name="Chen C."/>
            <person name="Yan M."/>
            <person name="Daum C."/>
            <person name="Ng V."/>
            <person name="Clum A."/>
            <person name="Steindorff A."/>
            <person name="Ohm R.A."/>
            <person name="Martin F."/>
            <person name="Silar P."/>
            <person name="Natvig D.O."/>
            <person name="Lalanne C."/>
            <person name="Gautier V."/>
            <person name="Ament-Velasquez S.L."/>
            <person name="Kruys A."/>
            <person name="Hutchinson M.I."/>
            <person name="Powell A.J."/>
            <person name="Barry K."/>
            <person name="Miller A.N."/>
            <person name="Grigoriev I.V."/>
            <person name="Debuchy R."/>
            <person name="Gladieux P."/>
            <person name="Hiltunen Thoren M."/>
            <person name="Johannesson H."/>
        </authorList>
    </citation>
    <scope>NUCLEOTIDE SEQUENCE</scope>
    <source>
        <strain evidence="2">CBS 232.78</strain>
    </source>
</reference>
<evidence type="ECO:0000313" key="2">
    <source>
        <dbReference type="EMBL" id="KAK3380843.1"/>
    </source>
</evidence>
<gene>
    <name evidence="2" type="ORF">B0H63DRAFT_397122</name>
</gene>
<dbReference type="Proteomes" id="UP001285441">
    <property type="component" value="Unassembled WGS sequence"/>
</dbReference>
<keyword evidence="3" id="KW-1185">Reference proteome</keyword>
<dbReference type="Pfam" id="PF06985">
    <property type="entry name" value="HET"/>
    <property type="match status" value="1"/>
</dbReference>
<feature type="domain" description="Heterokaryon incompatibility" evidence="1">
    <location>
        <begin position="6"/>
        <end position="153"/>
    </location>
</feature>
<dbReference type="InterPro" id="IPR010730">
    <property type="entry name" value="HET"/>
</dbReference>
<comment type="caution">
    <text evidence="2">The sequence shown here is derived from an EMBL/GenBank/DDBJ whole genome shotgun (WGS) entry which is preliminary data.</text>
</comment>